<feature type="compositionally biased region" description="Basic and acidic residues" evidence="6">
    <location>
        <begin position="851"/>
        <end position="879"/>
    </location>
</feature>
<keyword evidence="5" id="KW-0963">Cytoplasm</keyword>
<evidence type="ECO:0000256" key="3">
    <source>
        <dbReference type="ARBA" id="ARBA00015817"/>
    </source>
</evidence>
<feature type="compositionally biased region" description="Low complexity" evidence="6">
    <location>
        <begin position="554"/>
        <end position="564"/>
    </location>
</feature>
<comment type="similarity">
    <text evidence="2">Belongs to the Rab3-GAP catalytic subunit family.</text>
</comment>
<evidence type="ECO:0000256" key="1">
    <source>
        <dbReference type="ARBA" id="ARBA00004496"/>
    </source>
</evidence>
<evidence type="ECO:0000256" key="5">
    <source>
        <dbReference type="ARBA" id="ARBA00022490"/>
    </source>
</evidence>
<dbReference type="InterPro" id="IPR045700">
    <property type="entry name" value="Rab3GAP1"/>
</dbReference>
<evidence type="ECO:0000313" key="9">
    <source>
        <dbReference type="Proteomes" id="UP001174909"/>
    </source>
</evidence>
<keyword evidence="9" id="KW-1185">Reference proteome</keyword>
<dbReference type="GO" id="GO:0005096">
    <property type="term" value="F:GTPase activator activity"/>
    <property type="evidence" value="ECO:0007669"/>
    <property type="project" value="UniProtKB-KW"/>
</dbReference>
<dbReference type="InterPro" id="IPR026147">
    <property type="entry name" value="Rab3GAP1_conserved"/>
</dbReference>
<feature type="compositionally biased region" description="Acidic residues" evidence="6">
    <location>
        <begin position="579"/>
        <end position="599"/>
    </location>
</feature>
<dbReference type="PANTHER" id="PTHR21422">
    <property type="entry name" value="RAB3 GTPASE-ACTIVATING PROTEIN CATALYTIC SUBUNIT"/>
    <property type="match status" value="1"/>
</dbReference>
<accession>A0AA35VW38</accession>
<feature type="compositionally biased region" description="Basic and acidic residues" evidence="6">
    <location>
        <begin position="1162"/>
        <end position="1210"/>
    </location>
</feature>
<dbReference type="AlphaFoldDB" id="A0AA35VW38"/>
<feature type="region of interest" description="Disordered" evidence="6">
    <location>
        <begin position="493"/>
        <end position="702"/>
    </location>
</feature>
<feature type="compositionally biased region" description="Basic and acidic residues" evidence="6">
    <location>
        <begin position="566"/>
        <end position="576"/>
    </location>
</feature>
<evidence type="ECO:0000259" key="7">
    <source>
        <dbReference type="Pfam" id="PF13890"/>
    </source>
</evidence>
<proteinExistence type="inferred from homology"/>
<evidence type="ECO:0000256" key="6">
    <source>
        <dbReference type="SAM" id="MobiDB-lite"/>
    </source>
</evidence>
<feature type="region of interest" description="Disordered" evidence="6">
    <location>
        <begin position="1106"/>
        <end position="1218"/>
    </location>
</feature>
<feature type="compositionally biased region" description="Acidic residues" evidence="6">
    <location>
        <begin position="793"/>
        <end position="809"/>
    </location>
</feature>
<sequence length="1218" mass="133244">MKRKIVAPMEQVSEQEGDAASSGGDAGIFEITDFTNASPWESFIADLEGLFRQWELARPDYEQSLSGGIQHRKTERIGYSSRKFVVTLEVEGGQREKGVLGNGAAAAEWPAAVREMMDSSRDFPPRAHHLARWYGLSQFVVICPTEGAESLHSQAQANLMLSSVSIAITNTGCTTPVFVQLHQPWRLVYVGMCGSDRVRVDYSGSVATVKMGPVQVAVRFLYVLRHWSLDDWPVEPLVDVDRGFDGEYLGKLRVGAFTDPVKELHLSAIWPRLTEELVTDNGTFSDLNPNHASVWTVTLHLTENASCILGVTAESYSKPLDRLTSPGSTLASPLFQSVVYTATQRMELGRTPEENITEKDLEAVVKFLFPDAYDSNQRTPSPTTQGDSDLVVKLKSAPLDSLTCRLAKALAIVNTECGVKAMCKVWHEVTLELRYRWENAISLPHIPEGPPDMKCCILHQKLQMLNCSILHKIKHQQAQQQHDRQQPRVNHVAPYANESPSPALKTHHGSSVSQCMPPNSTTTTMERNGTSTGGGTGREGERMCPQSDGAVPTRPISNSGSGSRPSRRDEEGRRSSGDQSEDEFFEALEDHDAEEEEDSGGITVSSSSQVGERGLEEGGGEEEEKMEGERERKKGSGGKVEGKKEGEETRGKMEGEGEGETNSVSQQQTEDRSDEPVGGAVGGDEGEGGRAGVVGGSGREGMGRLQQCGDLVIIATGEPMYIPVTQEHPPLTEDHVWEQQAVMARLGTSEEATRLRAKMQSSSLMSDMQAFKAANPGCQLEDFVRWYSPRDWEEGEEGEGEGEVEEMEVGGEGGGEGGPTKAASKFDVDEGEGEGWEEEEGGGGEWGVIGEGERSGGDSESDRNDQQHKDSSKEHETASHTKKKFVSGRLSLRMRQPGGLWWEVWSVAEPVPAHRQKKLFDDTREAEKVLHYLAGLKTAELGLLVLPVLTHCAVHALRERHAAHRLSSSESHLTDAVSLLSSIPHPTTDSLPKFREVISLLSQTEHLQARALSFMPAAGHSLRLKLAQGLDLSGQHTGDGKGRGGADSEISAGIEVLLQEPELVLQDPTTSRTGLALQGLLAAQVATRDLEEQEVSMRKIRVGAEHRRCGKGAAQGKPANSAAAHREASGGERERERKGEKGEKKKGQRGRDESAGQNRATRAKEVKWEERGVTGEEREGNSQEEKRNQEDKKKGGQEGQRESERAQEKEKRKKKDRG</sequence>
<dbReference type="GO" id="GO:0005737">
    <property type="term" value="C:cytoplasm"/>
    <property type="evidence" value="ECO:0007669"/>
    <property type="project" value="UniProtKB-SubCell"/>
</dbReference>
<name>A0AA35VW38_GEOBA</name>
<feature type="compositionally biased region" description="Polar residues" evidence="6">
    <location>
        <begin position="509"/>
        <end position="525"/>
    </location>
</feature>
<dbReference type="PANTHER" id="PTHR21422:SF9">
    <property type="entry name" value="RAB3 GTPASE-ACTIVATING PROTEIN CATALYTIC SUBUNIT"/>
    <property type="match status" value="1"/>
</dbReference>
<evidence type="ECO:0000313" key="8">
    <source>
        <dbReference type="EMBL" id="CAI7994915.1"/>
    </source>
</evidence>
<evidence type="ECO:0000256" key="2">
    <source>
        <dbReference type="ARBA" id="ARBA00008856"/>
    </source>
</evidence>
<feature type="domain" description="Rab3GAP catalytic subunit conserved" evidence="7">
    <location>
        <begin position="701"/>
        <end position="805"/>
    </location>
</feature>
<evidence type="ECO:0000256" key="4">
    <source>
        <dbReference type="ARBA" id="ARBA00022468"/>
    </source>
</evidence>
<feature type="compositionally biased region" description="Acidic residues" evidence="6">
    <location>
        <begin position="829"/>
        <end position="842"/>
    </location>
</feature>
<gene>
    <name evidence="8" type="ORF">GBAR_LOCUS1572</name>
</gene>
<organism evidence="8 9">
    <name type="scientific">Geodia barretti</name>
    <name type="common">Barrett's horny sponge</name>
    <dbReference type="NCBI Taxonomy" id="519541"/>
    <lineage>
        <taxon>Eukaryota</taxon>
        <taxon>Metazoa</taxon>
        <taxon>Porifera</taxon>
        <taxon>Demospongiae</taxon>
        <taxon>Heteroscleromorpha</taxon>
        <taxon>Tetractinellida</taxon>
        <taxon>Astrophorina</taxon>
        <taxon>Geodiidae</taxon>
        <taxon>Geodia</taxon>
    </lineage>
</organism>
<feature type="compositionally biased region" description="Basic and acidic residues" evidence="6">
    <location>
        <begin position="627"/>
        <end position="655"/>
    </location>
</feature>
<feature type="region of interest" description="Disordered" evidence="6">
    <location>
        <begin position="1"/>
        <end position="24"/>
    </location>
</feature>
<feature type="compositionally biased region" description="Gly residues" evidence="6">
    <location>
        <begin position="679"/>
        <end position="700"/>
    </location>
</feature>
<reference evidence="8" key="1">
    <citation type="submission" date="2023-03" db="EMBL/GenBank/DDBJ databases">
        <authorList>
            <person name="Steffen K."/>
            <person name="Cardenas P."/>
        </authorList>
    </citation>
    <scope>NUCLEOTIDE SEQUENCE</scope>
</reference>
<protein>
    <recommendedName>
        <fullName evidence="3">Rab3 GTPase-activating protein catalytic subunit</fullName>
    </recommendedName>
</protein>
<dbReference type="Proteomes" id="UP001174909">
    <property type="component" value="Unassembled WGS sequence"/>
</dbReference>
<feature type="region of interest" description="Disordered" evidence="6">
    <location>
        <begin position="792"/>
        <end position="884"/>
    </location>
</feature>
<keyword evidence="4" id="KW-0343">GTPase activation</keyword>
<comment type="subcellular location">
    <subcellularLocation>
        <location evidence="1">Cytoplasm</location>
    </subcellularLocation>
</comment>
<dbReference type="Pfam" id="PF13890">
    <property type="entry name" value="Rab3-GTPase_cat"/>
    <property type="match status" value="2"/>
</dbReference>
<feature type="compositionally biased region" description="Basic and acidic residues" evidence="6">
    <location>
        <begin position="1124"/>
        <end position="1154"/>
    </location>
</feature>
<feature type="domain" description="Rab3GAP catalytic subunit conserved" evidence="7">
    <location>
        <begin position="875"/>
        <end position="933"/>
    </location>
</feature>
<comment type="caution">
    <text evidence="8">The sequence shown here is derived from an EMBL/GenBank/DDBJ whole genome shotgun (WGS) entry which is preliminary data.</text>
</comment>
<dbReference type="EMBL" id="CASHTH010000233">
    <property type="protein sequence ID" value="CAI7994915.1"/>
    <property type="molecule type" value="Genomic_DNA"/>
</dbReference>